<feature type="compositionally biased region" description="Low complexity" evidence="1">
    <location>
        <begin position="44"/>
        <end position="57"/>
    </location>
</feature>
<dbReference type="SUPFAM" id="SSF52540">
    <property type="entry name" value="P-loop containing nucleoside triphosphate hydrolases"/>
    <property type="match status" value="1"/>
</dbReference>
<feature type="compositionally biased region" description="Polar residues" evidence="1">
    <location>
        <begin position="250"/>
        <end position="259"/>
    </location>
</feature>
<dbReference type="GO" id="GO:0005634">
    <property type="term" value="C:nucleus"/>
    <property type="evidence" value="ECO:0007669"/>
    <property type="project" value="TreeGrafter"/>
</dbReference>
<feature type="compositionally biased region" description="Basic and acidic residues" evidence="1">
    <location>
        <begin position="311"/>
        <end position="323"/>
    </location>
</feature>
<feature type="compositionally biased region" description="Polar residues" evidence="1">
    <location>
        <begin position="13"/>
        <end position="26"/>
    </location>
</feature>
<dbReference type="AlphaFoldDB" id="A0A5C3ENR9"/>
<dbReference type="Gene3D" id="3.40.50.300">
    <property type="entry name" value="P-loop containing nucleotide triphosphate hydrolases"/>
    <property type="match status" value="1"/>
</dbReference>
<dbReference type="PANTHER" id="PTHR23389">
    <property type="entry name" value="CHROMOSOME TRANSMISSION FIDELITY FACTOR 18"/>
    <property type="match status" value="1"/>
</dbReference>
<protein>
    <recommendedName>
        <fullName evidence="4">AAA+ ATPase domain-containing protein</fullName>
    </recommendedName>
</protein>
<feature type="compositionally biased region" description="Acidic residues" evidence="1">
    <location>
        <begin position="569"/>
        <end position="578"/>
    </location>
</feature>
<feature type="compositionally biased region" description="Basic and acidic residues" evidence="1">
    <location>
        <begin position="177"/>
        <end position="194"/>
    </location>
</feature>
<dbReference type="Proteomes" id="UP000324022">
    <property type="component" value="Unassembled WGS sequence"/>
</dbReference>
<keyword evidence="3" id="KW-1185">Reference proteome</keyword>
<feature type="region of interest" description="Disordered" evidence="1">
    <location>
        <begin position="521"/>
        <end position="578"/>
    </location>
</feature>
<name>A0A5C3ENR9_9BASI</name>
<feature type="region of interest" description="Disordered" evidence="1">
    <location>
        <begin position="1086"/>
        <end position="1108"/>
    </location>
</feature>
<gene>
    <name evidence="2" type="ORF">UTRI_06558_B</name>
</gene>
<evidence type="ECO:0000256" key="1">
    <source>
        <dbReference type="SAM" id="MobiDB-lite"/>
    </source>
</evidence>
<feature type="compositionally biased region" description="Basic residues" evidence="1">
    <location>
        <begin position="546"/>
        <end position="562"/>
    </location>
</feature>
<evidence type="ECO:0000313" key="2">
    <source>
        <dbReference type="EMBL" id="SPO31735.1"/>
    </source>
</evidence>
<sequence>MDPRIQLDPALFSSPQNGANANQAIDVSTPERIPIAEVADMTPSSSSSISSTSAASSNTVHAYSTQRTTFSSLSSPSGINQKPTTTAEPLLQPSEPSLATSANVAPTISSASSSSSAKSQPPLHPFFKPGSGTTQHPEANQESETDHKRPARSTRTKAPVSYKEDLKAVLRADKAQEAARLKEEKRLKQLENKPQRSSGGGSGKANVGDGGKGKEQKEHEGTTDEFELVEARVATPKKSVARTTMPAVAESSSSKQQPITKPVVVEPKPLSLAVKGTGVAASANPHPFFSKKPKQAPPPTPQEEIDTVLGQEEHLPSSDDKGKGKAPTARSSTSSLSAAPAAWSLFAAPRATSSKPKKPLQALWPTGDDTHIVGLRDTEAELLSHARSDLSTFRSRWQPRATSSKTVYEDPPADFVARLNRSRTRTRTRTSASLRAISLTGTEETFNSIDDYLSQHVDISSLPPSFSLSDGEPSAFRTSGQLWIDAHRPHTASSCLGNESNATFLLEWLRRLLVSAPAPAPTAGIVGTGDKKRKKQQQQQQQHQRGIVRRVDRKKKRRRRGGGGRGGYSDDDESDDDLADFIVDDDDEEEEEEEEWDESVTDEEWFSRFARIDRKSTATDFDDEDGAIPPPALSALEPNTNITTAAAVAATGVVPQRQKDQRFPSLERLTNCIVLEGPCGSGKTASVYACASELGYEVFELYPGMGKRSGKELLSAVGDLGRNHMVSSGGIGGGATFKKPPSSISTTSTNPASSVRQSLILIEEADLLFDEDKGFWPAVVELVSESKRPVVIVCNDLELVPVGDLPVQEVLHFSKPVLGKVVPLLQTVAAYHDRYLPSDTVRQMLLGLPGTQLALSQIKEEEEENHLGVDLRQALHQLQFGFSFSSCFSSDEIREEEVQDDALQKMIRNGVGLKDIVSAAESRSLGDVFETLLMGVGEEMEFSWGQAGGGGVEALAAGERRQLGGGWIQLSSQPLQRLQQSWALVGSAKVDYAGTFDDIQMSLADCEDVGQDGVPLRMRISDARMKELHAQEAHRIQTLLYPLHNLHRFTLTSSHLPSANITDYAPFVRLMTLVDDDLARIHVALHQQENTTSSPPPIPSGRSTRNSTRLTSWLSRDTPGYERWLNMGPEQVSMARLTSLTF</sequence>
<feature type="compositionally biased region" description="Low complexity" evidence="1">
    <location>
        <begin position="326"/>
        <end position="339"/>
    </location>
</feature>
<dbReference type="GO" id="GO:0003677">
    <property type="term" value="F:DNA binding"/>
    <property type="evidence" value="ECO:0007669"/>
    <property type="project" value="TreeGrafter"/>
</dbReference>
<feature type="compositionally biased region" description="Polar residues" evidence="1">
    <location>
        <begin position="58"/>
        <end position="87"/>
    </location>
</feature>
<evidence type="ECO:0000313" key="3">
    <source>
        <dbReference type="Proteomes" id="UP000324022"/>
    </source>
</evidence>
<accession>A0A5C3ENR9</accession>
<feature type="compositionally biased region" description="Polar residues" evidence="1">
    <location>
        <begin position="94"/>
        <end position="108"/>
    </location>
</feature>
<reference evidence="2 3" key="1">
    <citation type="submission" date="2018-03" db="EMBL/GenBank/DDBJ databases">
        <authorList>
            <person name="Guldener U."/>
        </authorList>
    </citation>
    <scope>NUCLEOTIDE SEQUENCE [LARGE SCALE GENOMIC DNA]</scope>
    <source>
        <strain evidence="2 3">NBRC100155</strain>
    </source>
</reference>
<organism evidence="2 3">
    <name type="scientific">Ustilago trichophora</name>
    <dbReference type="NCBI Taxonomy" id="86804"/>
    <lineage>
        <taxon>Eukaryota</taxon>
        <taxon>Fungi</taxon>
        <taxon>Dikarya</taxon>
        <taxon>Basidiomycota</taxon>
        <taxon>Ustilaginomycotina</taxon>
        <taxon>Ustilaginomycetes</taxon>
        <taxon>Ustilaginales</taxon>
        <taxon>Ustilaginaceae</taxon>
        <taxon>Ustilago</taxon>
    </lineage>
</organism>
<feature type="region of interest" description="Disordered" evidence="1">
    <location>
        <begin position="1"/>
        <end position="165"/>
    </location>
</feature>
<evidence type="ECO:0008006" key="4">
    <source>
        <dbReference type="Google" id="ProtNLM"/>
    </source>
</evidence>
<dbReference type="OrthoDB" id="9996895at2759"/>
<dbReference type="PANTHER" id="PTHR23389:SF21">
    <property type="entry name" value="ATPASE FAMILY AAA DOMAIN-CONTAINING PROTEIN 5"/>
    <property type="match status" value="1"/>
</dbReference>
<feature type="compositionally biased region" description="Low complexity" evidence="1">
    <location>
        <begin position="109"/>
        <end position="119"/>
    </location>
</feature>
<feature type="compositionally biased region" description="Basic and acidic residues" evidence="1">
    <location>
        <begin position="211"/>
        <end position="222"/>
    </location>
</feature>
<feature type="region of interest" description="Disordered" evidence="1">
    <location>
        <begin position="177"/>
        <end position="264"/>
    </location>
</feature>
<feature type="region of interest" description="Disordered" evidence="1">
    <location>
        <begin position="276"/>
        <end position="339"/>
    </location>
</feature>
<dbReference type="EMBL" id="OOIN01000040">
    <property type="protein sequence ID" value="SPO31735.1"/>
    <property type="molecule type" value="Genomic_DNA"/>
</dbReference>
<dbReference type="InterPro" id="IPR027417">
    <property type="entry name" value="P-loop_NTPase"/>
</dbReference>
<proteinExistence type="predicted"/>
<feature type="compositionally biased region" description="Polar residues" evidence="1">
    <location>
        <begin position="131"/>
        <end position="142"/>
    </location>
</feature>